<dbReference type="RefSeq" id="WP_310143218.1">
    <property type="nucleotide sequence ID" value="NZ_JAVDTR010000013.1"/>
</dbReference>
<dbReference type="Proteomes" id="UP001254832">
    <property type="component" value="Unassembled WGS sequence"/>
</dbReference>
<sequence>MEKRRVVQFGERNEQYVIEEGRRMENNRLDLVVERSQVHNQSMQMNNSNLQINETLEQKHDLWKSRLLKNQARKQPWFIKLQEHRNEI</sequence>
<name>A0AAP5H4K1_PAEAM</name>
<evidence type="ECO:0000313" key="2">
    <source>
        <dbReference type="Proteomes" id="UP001254832"/>
    </source>
</evidence>
<accession>A0AAP5H4K1</accession>
<dbReference type="AlphaFoldDB" id="A0AAP5H4K1"/>
<dbReference type="EMBL" id="JAVDTR010000013">
    <property type="protein sequence ID" value="MDR6725742.1"/>
    <property type="molecule type" value="Genomic_DNA"/>
</dbReference>
<protein>
    <submittedName>
        <fullName evidence="1">Uncharacterized protein</fullName>
    </submittedName>
</protein>
<evidence type="ECO:0000313" key="1">
    <source>
        <dbReference type="EMBL" id="MDR6725742.1"/>
    </source>
</evidence>
<gene>
    <name evidence="1" type="ORF">J2W91_004244</name>
</gene>
<proteinExistence type="predicted"/>
<comment type="caution">
    <text evidence="1">The sequence shown here is derived from an EMBL/GenBank/DDBJ whole genome shotgun (WGS) entry which is preliminary data.</text>
</comment>
<reference evidence="1" key="1">
    <citation type="submission" date="2023-07" db="EMBL/GenBank/DDBJ databases">
        <title>Sorghum-associated microbial communities from plants grown in Nebraska, USA.</title>
        <authorList>
            <person name="Schachtman D."/>
        </authorList>
    </citation>
    <scope>NUCLEOTIDE SEQUENCE</scope>
    <source>
        <strain evidence="1">BE80</strain>
    </source>
</reference>
<organism evidence="1 2">
    <name type="scientific">Paenibacillus amylolyticus</name>
    <dbReference type="NCBI Taxonomy" id="1451"/>
    <lineage>
        <taxon>Bacteria</taxon>
        <taxon>Bacillati</taxon>
        <taxon>Bacillota</taxon>
        <taxon>Bacilli</taxon>
        <taxon>Bacillales</taxon>
        <taxon>Paenibacillaceae</taxon>
        <taxon>Paenibacillus</taxon>
    </lineage>
</organism>